<accession>A0A8S5T895</accession>
<feature type="region of interest" description="Disordered" evidence="1">
    <location>
        <begin position="1"/>
        <end position="44"/>
    </location>
</feature>
<organism evidence="2">
    <name type="scientific">Siphoviridae sp. ctmIh35</name>
    <dbReference type="NCBI Taxonomy" id="2827932"/>
    <lineage>
        <taxon>Viruses</taxon>
        <taxon>Duplodnaviria</taxon>
        <taxon>Heunggongvirae</taxon>
        <taxon>Uroviricota</taxon>
        <taxon>Caudoviricetes</taxon>
    </lineage>
</organism>
<dbReference type="EMBL" id="BK032772">
    <property type="protein sequence ID" value="DAF59565.1"/>
    <property type="molecule type" value="Genomic_DNA"/>
</dbReference>
<proteinExistence type="predicted"/>
<evidence type="ECO:0000256" key="1">
    <source>
        <dbReference type="SAM" id="MobiDB-lite"/>
    </source>
</evidence>
<sequence>MLENRMVIDSEWGESEYGVPLPRKRDKWEEEDMDDEREQEPDDL</sequence>
<name>A0A8S5T895_9CAUD</name>
<evidence type="ECO:0000313" key="2">
    <source>
        <dbReference type="EMBL" id="DAF59565.1"/>
    </source>
</evidence>
<reference evidence="2" key="1">
    <citation type="journal article" date="2021" name="Proc. Natl. Acad. Sci. U.S.A.">
        <title>A Catalog of Tens of Thousands of Viruses from Human Metagenomes Reveals Hidden Associations with Chronic Diseases.</title>
        <authorList>
            <person name="Tisza M.J."/>
            <person name="Buck C.B."/>
        </authorList>
    </citation>
    <scope>NUCLEOTIDE SEQUENCE</scope>
    <source>
        <strain evidence="2">CtmIh35</strain>
    </source>
</reference>
<feature type="compositionally biased region" description="Acidic residues" evidence="1">
    <location>
        <begin position="29"/>
        <end position="44"/>
    </location>
</feature>
<protein>
    <submittedName>
        <fullName evidence="2">Uncharacterized protein</fullName>
    </submittedName>
</protein>